<sequence>MEPQKLLSIGFLLCSLTCLLLEPAASSRSPFSSYGIQDRAGPKPHARENRRSWLSNFGDYLWNLIKTSLPSAAIFAFLISGIVMGILCCLTIHVGEPIQ</sequence>
<feature type="compositionally biased region" description="Polar residues" evidence="1">
    <location>
        <begin position="26"/>
        <end position="35"/>
    </location>
</feature>
<dbReference type="AlphaFoldDB" id="A0A671DQN0"/>
<evidence type="ECO:0000256" key="3">
    <source>
        <dbReference type="SAM" id="SignalP"/>
    </source>
</evidence>
<keyword evidence="2" id="KW-0472">Membrane</keyword>
<reference evidence="4 5" key="1">
    <citation type="journal article" date="2015" name="Annu Rev Anim Biosci">
        <title>The Genome 10K Project: a way forward.</title>
        <authorList>
            <person name="Koepfli K.P."/>
            <person name="Paten B."/>
            <person name="O'Brien S.J."/>
            <person name="Koepfli K.P."/>
            <person name="Paten B."/>
            <person name="Antunes A."/>
            <person name="Belov K."/>
            <person name="Bustamante C."/>
            <person name="Castoe T.A."/>
            <person name="Clawson H."/>
            <person name="Crawford A.J."/>
            <person name="Diekhans M."/>
            <person name="Distel D."/>
            <person name="Durbin R."/>
            <person name="Earl D."/>
            <person name="Fujita M.K."/>
            <person name="Gamble T."/>
            <person name="Georges A."/>
            <person name="Gemmell N."/>
            <person name="Gilbert M.T."/>
            <person name="Graves J.M."/>
            <person name="Green R.E."/>
            <person name="Hickey G."/>
            <person name="Jarvis E.D."/>
            <person name="Johnson W."/>
            <person name="Komissarov A."/>
            <person name="Korf I."/>
            <person name="Kuhn R."/>
            <person name="Larkin D.M."/>
            <person name="Lewin H."/>
            <person name="Lopez J.V."/>
            <person name="Ma J."/>
            <person name="Marques-Bonet T."/>
            <person name="Miller W."/>
            <person name="Murphy R."/>
            <person name="Pevzner P."/>
            <person name="Shapiro B."/>
            <person name="Steiner C."/>
            <person name="Tamazian G."/>
            <person name="Venkatesh B."/>
            <person name="Wang J."/>
            <person name="Wayne R."/>
            <person name="Wiley E."/>
            <person name="Yang H."/>
            <person name="Zhang G."/>
            <person name="Haussler D."/>
            <person name="Ryder O."/>
            <person name="O'Brien S.J."/>
        </authorList>
    </citation>
    <scope>NUCLEOTIDE SEQUENCE</scope>
</reference>
<keyword evidence="3" id="KW-0732">Signal</keyword>
<reference evidence="4" key="5">
    <citation type="submission" date="2025-09" db="UniProtKB">
        <authorList>
            <consortium name="Ensembl"/>
        </authorList>
    </citation>
    <scope>IDENTIFICATION</scope>
</reference>
<evidence type="ECO:0000313" key="5">
    <source>
        <dbReference type="Proteomes" id="UP000472240"/>
    </source>
</evidence>
<proteinExistence type="predicted"/>
<protein>
    <submittedName>
        <fullName evidence="4">Small integral membrane protein 9</fullName>
    </submittedName>
</protein>
<feature type="chain" id="PRO_5025403794" evidence="3">
    <location>
        <begin position="28"/>
        <end position="99"/>
    </location>
</feature>
<keyword evidence="5" id="KW-1185">Reference proteome</keyword>
<evidence type="ECO:0000256" key="1">
    <source>
        <dbReference type="SAM" id="MobiDB-lite"/>
    </source>
</evidence>
<dbReference type="PANTHER" id="PTHR41687:SF1">
    <property type="entry name" value="SMALL INTEGRAL MEMBRANE PROTEIN 9"/>
    <property type="match status" value="1"/>
</dbReference>
<dbReference type="OMA" id="HRSWLNN"/>
<gene>
    <name evidence="4" type="primary">SMIM9</name>
</gene>
<evidence type="ECO:0000256" key="2">
    <source>
        <dbReference type="SAM" id="Phobius"/>
    </source>
</evidence>
<dbReference type="InterPro" id="IPR038853">
    <property type="entry name" value="Smim9"/>
</dbReference>
<organism evidence="4 5">
    <name type="scientific">Rhinolophus ferrumequinum</name>
    <name type="common">Greater horseshoe bat</name>
    <dbReference type="NCBI Taxonomy" id="59479"/>
    <lineage>
        <taxon>Eukaryota</taxon>
        <taxon>Metazoa</taxon>
        <taxon>Chordata</taxon>
        <taxon>Craniata</taxon>
        <taxon>Vertebrata</taxon>
        <taxon>Euteleostomi</taxon>
        <taxon>Mammalia</taxon>
        <taxon>Eutheria</taxon>
        <taxon>Laurasiatheria</taxon>
        <taxon>Chiroptera</taxon>
        <taxon>Yinpterochiroptera</taxon>
        <taxon>Rhinolophoidea</taxon>
        <taxon>Rhinolophidae</taxon>
        <taxon>Rhinolophinae</taxon>
        <taxon>Rhinolophus</taxon>
    </lineage>
</organism>
<accession>A0A671DQN0</accession>
<evidence type="ECO:0000313" key="4">
    <source>
        <dbReference type="Ensembl" id="ENSRFEP00010003429.1"/>
    </source>
</evidence>
<keyword evidence="2" id="KW-0812">Transmembrane</keyword>
<dbReference type="Proteomes" id="UP000472240">
    <property type="component" value="Chromosome 1"/>
</dbReference>
<dbReference type="GeneTree" id="ENSGT00390000005685"/>
<reference evidence="4" key="4">
    <citation type="submission" date="2025-08" db="UniProtKB">
        <authorList>
            <consortium name="Ensembl"/>
        </authorList>
    </citation>
    <scope>IDENTIFICATION</scope>
</reference>
<reference evidence="4 5" key="2">
    <citation type="journal article" date="2018" name="Annu Rev Anim Biosci">
        <title>Bat Biology, Genomes, and the Bat1K Project: To Generate Chromosome-Level Genomes for All Living Bat Species.</title>
        <authorList>
            <person name="Teeling E.C."/>
            <person name="Vernes S.C."/>
            <person name="Davalos L.M."/>
            <person name="Ray D.A."/>
            <person name="Gilbert M.T.P."/>
            <person name="Myers E."/>
        </authorList>
    </citation>
    <scope>NUCLEOTIDE SEQUENCE</scope>
</reference>
<keyword evidence="2" id="KW-1133">Transmembrane helix</keyword>
<reference evidence="5" key="3">
    <citation type="submission" date="2018-12" db="EMBL/GenBank/DDBJ databases">
        <title>G10K-VGP greater horseshoe bat female genome, primary haplotype.</title>
        <authorList>
            <person name="Teeling E."/>
            <person name="Myers G."/>
            <person name="Vernes S."/>
            <person name="Pippel M."/>
            <person name="Winkler S."/>
            <person name="Fedrigo O."/>
            <person name="Rhie A."/>
            <person name="Koren S."/>
            <person name="Phillippy A."/>
            <person name="Lewin H."/>
            <person name="Damas J."/>
            <person name="Howe K."/>
            <person name="Mountcastle J."/>
            <person name="Jarvis E.D."/>
        </authorList>
    </citation>
    <scope>NUCLEOTIDE SEQUENCE [LARGE SCALE GENOMIC DNA]</scope>
</reference>
<feature type="signal peptide" evidence="3">
    <location>
        <begin position="1"/>
        <end position="27"/>
    </location>
</feature>
<feature type="region of interest" description="Disordered" evidence="1">
    <location>
        <begin position="26"/>
        <end position="47"/>
    </location>
</feature>
<dbReference type="PANTHER" id="PTHR41687">
    <property type="entry name" value="SMALL INTEGRAL MEMBRANE PROTEIN 9"/>
    <property type="match status" value="1"/>
</dbReference>
<dbReference type="Ensembl" id="ENSRFET00010003761.1">
    <property type="protein sequence ID" value="ENSRFEP00010003429.1"/>
    <property type="gene ID" value="ENSRFEG00010002415.1"/>
</dbReference>
<name>A0A671DQN0_RHIFE</name>
<feature type="transmembrane region" description="Helical" evidence="2">
    <location>
        <begin position="72"/>
        <end position="94"/>
    </location>
</feature>
<dbReference type="InParanoid" id="A0A671DQN0"/>